<proteinExistence type="predicted"/>
<keyword evidence="1" id="KW-0812">Transmembrane</keyword>
<dbReference type="SUPFAM" id="SSF56601">
    <property type="entry name" value="beta-lactamase/transpeptidase-like"/>
    <property type="match status" value="1"/>
</dbReference>
<dbReference type="AlphaFoldDB" id="A0A2T2XIX5"/>
<keyword evidence="1" id="KW-0472">Membrane</keyword>
<organism evidence="3 4">
    <name type="scientific">Sulfobacillus benefaciens</name>
    <dbReference type="NCBI Taxonomy" id="453960"/>
    <lineage>
        <taxon>Bacteria</taxon>
        <taxon>Bacillati</taxon>
        <taxon>Bacillota</taxon>
        <taxon>Clostridia</taxon>
        <taxon>Eubacteriales</taxon>
        <taxon>Clostridiales Family XVII. Incertae Sedis</taxon>
        <taxon>Sulfobacillus</taxon>
    </lineage>
</organism>
<dbReference type="Proteomes" id="UP000242972">
    <property type="component" value="Unassembled WGS sequence"/>
</dbReference>
<sequence length="497" mass="55304">MRLYVEQGGETLGTLGHSPLPLRQHRLHHPRRHIWFWFLLSGFILMGLGKIAVTYQYQVLKREQLIVQEAIVSAKRYAIPEKLIKELRRQEVQMMAAKWGPIPVWWLAPTDLLRIAQAAQKDVLALYRAQALRAGAHMALLEAPWTTVKKSRLQRIVAHIESPHKLHRLTVQWISTATAWSQEIEQLAKIGGGLVDSRPKDIVDLIQQLKSRPSTASIAKALTQATHYLALPPSQEIADHSAILNALLLAFPYPTESSFVDPLLQYLATRDSVVSIALYDRNDDTTYYLNPNLRFDTASIIKATIMSTLLWDSQKAPIPLTASEQQLMVPMIEYSNNNAATALWDLAGRSQGIQSFLNIADMTQTIPGKDGYWGLTTTSALDQVKLLKLLSFPNNILTPASQAYAANLMTHVIGWEAWGVSGGLPSNVTVALKNGWLPIGADGWEINSIGHIEGDGQNYDVAILSRDNPTESYGIATIESLSDIIWDTLSRQPSDTD</sequence>
<dbReference type="GO" id="GO:0046677">
    <property type="term" value="P:response to antibiotic"/>
    <property type="evidence" value="ECO:0007669"/>
    <property type="project" value="InterPro"/>
</dbReference>
<dbReference type="InterPro" id="IPR045155">
    <property type="entry name" value="Beta-lactam_cat"/>
</dbReference>
<dbReference type="InterPro" id="IPR012338">
    <property type="entry name" value="Beta-lactam/transpept-like"/>
</dbReference>
<dbReference type="Pfam" id="PF13354">
    <property type="entry name" value="Beta-lactamase2"/>
    <property type="match status" value="1"/>
</dbReference>
<reference evidence="3 4" key="1">
    <citation type="journal article" date="2014" name="BMC Genomics">
        <title>Comparison of environmental and isolate Sulfobacillus genomes reveals diverse carbon, sulfur, nitrogen, and hydrogen metabolisms.</title>
        <authorList>
            <person name="Justice N.B."/>
            <person name="Norman A."/>
            <person name="Brown C.T."/>
            <person name="Singh A."/>
            <person name="Thomas B.C."/>
            <person name="Banfield J.F."/>
        </authorList>
    </citation>
    <scope>NUCLEOTIDE SEQUENCE [LARGE SCALE GENOMIC DNA]</scope>
    <source>
        <strain evidence="3">AMDSBA4</strain>
    </source>
</reference>
<keyword evidence="1" id="KW-1133">Transmembrane helix</keyword>
<evidence type="ECO:0000313" key="4">
    <source>
        <dbReference type="Proteomes" id="UP000242972"/>
    </source>
</evidence>
<gene>
    <name evidence="3" type="ORF">C7B46_05830</name>
</gene>
<evidence type="ECO:0000256" key="1">
    <source>
        <dbReference type="SAM" id="Phobius"/>
    </source>
</evidence>
<feature type="domain" description="Beta-lactamase class A catalytic" evidence="2">
    <location>
        <begin position="322"/>
        <end position="464"/>
    </location>
</feature>
<feature type="transmembrane region" description="Helical" evidence="1">
    <location>
        <begin position="34"/>
        <end position="55"/>
    </location>
</feature>
<dbReference type="GO" id="GO:0008800">
    <property type="term" value="F:beta-lactamase activity"/>
    <property type="evidence" value="ECO:0007669"/>
    <property type="project" value="InterPro"/>
</dbReference>
<accession>A0A2T2XIX5</accession>
<dbReference type="PANTHER" id="PTHR35333">
    <property type="entry name" value="BETA-LACTAMASE"/>
    <property type="match status" value="1"/>
</dbReference>
<comment type="caution">
    <text evidence="3">The sequence shown here is derived from an EMBL/GenBank/DDBJ whole genome shotgun (WGS) entry which is preliminary data.</text>
</comment>
<dbReference type="Gene3D" id="3.40.710.10">
    <property type="entry name" value="DD-peptidase/beta-lactamase superfamily"/>
    <property type="match status" value="1"/>
</dbReference>
<dbReference type="PANTHER" id="PTHR35333:SF3">
    <property type="entry name" value="BETA-LACTAMASE-TYPE TRANSPEPTIDASE FOLD CONTAINING PROTEIN"/>
    <property type="match status" value="1"/>
</dbReference>
<protein>
    <recommendedName>
        <fullName evidence="2">Beta-lactamase class A catalytic domain-containing protein</fullName>
    </recommendedName>
</protein>
<dbReference type="InterPro" id="IPR000871">
    <property type="entry name" value="Beta-lactam_class-A"/>
</dbReference>
<evidence type="ECO:0000259" key="2">
    <source>
        <dbReference type="Pfam" id="PF13354"/>
    </source>
</evidence>
<dbReference type="GO" id="GO:0030655">
    <property type="term" value="P:beta-lactam antibiotic catabolic process"/>
    <property type="evidence" value="ECO:0007669"/>
    <property type="project" value="InterPro"/>
</dbReference>
<evidence type="ECO:0000313" key="3">
    <source>
        <dbReference type="EMBL" id="PSR34434.1"/>
    </source>
</evidence>
<dbReference type="EMBL" id="PXYW01000009">
    <property type="protein sequence ID" value="PSR34434.1"/>
    <property type="molecule type" value="Genomic_DNA"/>
</dbReference>
<name>A0A2T2XIX5_9FIRM</name>